<dbReference type="InterPro" id="IPR034804">
    <property type="entry name" value="SQR/QFR_C/D"/>
</dbReference>
<dbReference type="EMBL" id="AMQN01031065">
    <property type="status" value="NOT_ANNOTATED_CDS"/>
    <property type="molecule type" value="Genomic_DNA"/>
</dbReference>
<dbReference type="GO" id="GO:0006099">
    <property type="term" value="P:tricarboxylic acid cycle"/>
    <property type="evidence" value="ECO:0007669"/>
    <property type="project" value="InterPro"/>
</dbReference>
<name>R7TCT2_CAPTE</name>
<accession>R7TCT2</accession>
<dbReference type="Pfam" id="PF01127">
    <property type="entry name" value="Sdh_cyt"/>
    <property type="match status" value="1"/>
</dbReference>
<dbReference type="OMA" id="GYTWALM"/>
<dbReference type="PIRSF" id="PIRSF000178">
    <property type="entry name" value="SDH_cyt_b560"/>
    <property type="match status" value="1"/>
</dbReference>
<proteinExistence type="predicted"/>
<keyword evidence="7 9" id="KW-0472">Membrane</keyword>
<dbReference type="InterPro" id="IPR014314">
    <property type="entry name" value="Succ_DH_cytb556"/>
</dbReference>
<dbReference type="InterPro" id="IPR000701">
    <property type="entry name" value="SuccDH_FuR_B_TM-su"/>
</dbReference>
<comment type="cofactor">
    <cofactor evidence="8">
        <name>heme</name>
        <dbReference type="ChEBI" id="CHEBI:30413"/>
    </cofactor>
    <text evidence="8">The heme is bound between the two transmembrane subunits.</text>
</comment>
<dbReference type="Gene3D" id="1.20.1300.10">
    <property type="entry name" value="Fumarate reductase/succinate dehydrogenase, transmembrane subunit"/>
    <property type="match status" value="1"/>
</dbReference>
<keyword evidence="12" id="KW-1185">Reference proteome</keyword>
<sequence>MTPQERPLSPHLQVYRWSILMTSSILHRMTGVGLALGFLLLVVWLACLASGPEAYAAFMGYASCYLGLALLFFITWALMHHMLSGVRHLIWDVGLNFDPAKATMMALAMAVIAFVLTLVIFAAGFAAS</sequence>
<dbReference type="PANTHER" id="PTHR10978:SF5">
    <property type="entry name" value="SUCCINATE DEHYDROGENASE CYTOCHROME B560 SUBUNIT, MITOCHONDRIAL"/>
    <property type="match status" value="1"/>
</dbReference>
<reference evidence="11" key="3">
    <citation type="submission" date="2015-06" db="UniProtKB">
        <authorList>
            <consortium name="EnsemblMetazoa"/>
        </authorList>
    </citation>
    <scope>IDENTIFICATION</scope>
</reference>
<evidence type="ECO:0000256" key="3">
    <source>
        <dbReference type="ARBA" id="ARBA00022692"/>
    </source>
</evidence>
<keyword evidence="2 8" id="KW-0349">Heme</keyword>
<evidence type="ECO:0000313" key="12">
    <source>
        <dbReference type="Proteomes" id="UP000014760"/>
    </source>
</evidence>
<reference evidence="10 12" key="2">
    <citation type="journal article" date="2013" name="Nature">
        <title>Insights into bilaterian evolution from three spiralian genomes.</title>
        <authorList>
            <person name="Simakov O."/>
            <person name="Marletaz F."/>
            <person name="Cho S.J."/>
            <person name="Edsinger-Gonzales E."/>
            <person name="Havlak P."/>
            <person name="Hellsten U."/>
            <person name="Kuo D.H."/>
            <person name="Larsson T."/>
            <person name="Lv J."/>
            <person name="Arendt D."/>
            <person name="Savage R."/>
            <person name="Osoegawa K."/>
            <person name="de Jong P."/>
            <person name="Grimwood J."/>
            <person name="Chapman J.A."/>
            <person name="Shapiro H."/>
            <person name="Aerts A."/>
            <person name="Otillar R.P."/>
            <person name="Terry A.Y."/>
            <person name="Boore J.L."/>
            <person name="Grigoriev I.V."/>
            <person name="Lindberg D.R."/>
            <person name="Seaver E.C."/>
            <person name="Weisblat D.A."/>
            <person name="Putnam N.H."/>
            <person name="Rokhsar D.S."/>
        </authorList>
    </citation>
    <scope>NUCLEOTIDE SEQUENCE</scope>
    <source>
        <strain evidence="10 12">I ESC-2004</strain>
    </source>
</reference>
<dbReference type="AlphaFoldDB" id="R7TCT2"/>
<dbReference type="OrthoDB" id="588261at2759"/>
<dbReference type="CDD" id="cd03499">
    <property type="entry name" value="SQR_TypeC_SdhC"/>
    <property type="match status" value="1"/>
</dbReference>
<dbReference type="PROSITE" id="PS01001">
    <property type="entry name" value="SDH_CYT_2"/>
    <property type="match status" value="1"/>
</dbReference>
<dbReference type="GO" id="GO:0046872">
    <property type="term" value="F:metal ion binding"/>
    <property type="evidence" value="ECO:0007669"/>
    <property type="project" value="UniProtKB-KW"/>
</dbReference>
<dbReference type="InterPro" id="IPR018495">
    <property type="entry name" value="Succ_DH_cyt_bsu_CS"/>
</dbReference>
<keyword evidence="4 8" id="KW-0479">Metal-binding</keyword>
<dbReference type="Proteomes" id="UP000014760">
    <property type="component" value="Unassembled WGS sequence"/>
</dbReference>
<evidence type="ECO:0000256" key="8">
    <source>
        <dbReference type="PIRSR" id="PIRSR000178-1"/>
    </source>
</evidence>
<dbReference type="STRING" id="283909.R7TCT2"/>
<dbReference type="HOGENOM" id="CLU_094691_3_1_1"/>
<feature type="transmembrane region" description="Helical" evidence="9">
    <location>
        <begin position="58"/>
        <end position="83"/>
    </location>
</feature>
<dbReference type="NCBIfam" id="TIGR02970">
    <property type="entry name" value="succ_dehyd_cytB"/>
    <property type="match status" value="1"/>
</dbReference>
<evidence type="ECO:0000256" key="9">
    <source>
        <dbReference type="SAM" id="Phobius"/>
    </source>
</evidence>
<evidence type="ECO:0000256" key="5">
    <source>
        <dbReference type="ARBA" id="ARBA00022989"/>
    </source>
</evidence>
<organism evidence="10">
    <name type="scientific">Capitella teleta</name>
    <name type="common">Polychaete worm</name>
    <dbReference type="NCBI Taxonomy" id="283909"/>
    <lineage>
        <taxon>Eukaryota</taxon>
        <taxon>Metazoa</taxon>
        <taxon>Spiralia</taxon>
        <taxon>Lophotrochozoa</taxon>
        <taxon>Annelida</taxon>
        <taxon>Polychaeta</taxon>
        <taxon>Sedentaria</taxon>
        <taxon>Scolecida</taxon>
        <taxon>Capitellidae</taxon>
        <taxon>Capitella</taxon>
    </lineage>
</organism>
<feature type="binding site" description="axial binding residue" evidence="8">
    <location>
        <position position="81"/>
    </location>
    <ligand>
        <name>heme</name>
        <dbReference type="ChEBI" id="CHEBI:30413"/>
        <note>ligand shared with second transmembrane subunit</note>
    </ligand>
    <ligandPart>
        <name>Fe</name>
        <dbReference type="ChEBI" id="CHEBI:18248"/>
    </ligandPart>
</feature>
<gene>
    <name evidence="10" type="ORF">CAPTEDRAFT_129043</name>
</gene>
<evidence type="ECO:0000313" key="11">
    <source>
        <dbReference type="EnsemblMetazoa" id="CapteP129043"/>
    </source>
</evidence>
<keyword evidence="6 8" id="KW-0408">Iron</keyword>
<keyword evidence="5 9" id="KW-1133">Transmembrane helix</keyword>
<protein>
    <submittedName>
        <fullName evidence="10 11">Uncharacterized protein</fullName>
    </submittedName>
</protein>
<dbReference type="EMBL" id="KB310455">
    <property type="protein sequence ID" value="ELT91539.1"/>
    <property type="molecule type" value="Genomic_DNA"/>
</dbReference>
<dbReference type="GO" id="GO:0009055">
    <property type="term" value="F:electron transfer activity"/>
    <property type="evidence" value="ECO:0007669"/>
    <property type="project" value="InterPro"/>
</dbReference>
<evidence type="ECO:0000256" key="7">
    <source>
        <dbReference type="ARBA" id="ARBA00023136"/>
    </source>
</evidence>
<dbReference type="GO" id="GO:0016020">
    <property type="term" value="C:membrane"/>
    <property type="evidence" value="ECO:0007669"/>
    <property type="project" value="UniProtKB-SubCell"/>
</dbReference>
<feature type="transmembrane region" description="Helical" evidence="9">
    <location>
        <begin position="25"/>
        <end position="46"/>
    </location>
</feature>
<evidence type="ECO:0000256" key="6">
    <source>
        <dbReference type="ARBA" id="ARBA00023004"/>
    </source>
</evidence>
<evidence type="ECO:0000256" key="2">
    <source>
        <dbReference type="ARBA" id="ARBA00022617"/>
    </source>
</evidence>
<feature type="transmembrane region" description="Helical" evidence="9">
    <location>
        <begin position="103"/>
        <end position="127"/>
    </location>
</feature>
<dbReference type="PANTHER" id="PTHR10978">
    <property type="entry name" value="SUCCINATE DEHYDROGENASE CYTOCHROME B560 SUBUNIT"/>
    <property type="match status" value="1"/>
</dbReference>
<keyword evidence="3 9" id="KW-0812">Transmembrane</keyword>
<comment type="subcellular location">
    <subcellularLocation>
        <location evidence="1">Membrane</location>
        <topology evidence="1">Multi-pass membrane protein</topology>
    </subcellularLocation>
</comment>
<dbReference type="EnsemblMetazoa" id="CapteT129043">
    <property type="protein sequence ID" value="CapteP129043"/>
    <property type="gene ID" value="CapteG129043"/>
</dbReference>
<evidence type="ECO:0000313" key="10">
    <source>
        <dbReference type="EMBL" id="ELT91539.1"/>
    </source>
</evidence>
<evidence type="ECO:0000256" key="4">
    <source>
        <dbReference type="ARBA" id="ARBA00022723"/>
    </source>
</evidence>
<dbReference type="SUPFAM" id="SSF81343">
    <property type="entry name" value="Fumarate reductase respiratory complex transmembrane subunits"/>
    <property type="match status" value="1"/>
</dbReference>
<dbReference type="PROSITE" id="PS01000">
    <property type="entry name" value="SDH_CYT_1"/>
    <property type="match status" value="1"/>
</dbReference>
<reference evidence="12" key="1">
    <citation type="submission" date="2012-12" db="EMBL/GenBank/DDBJ databases">
        <authorList>
            <person name="Hellsten U."/>
            <person name="Grimwood J."/>
            <person name="Chapman J.A."/>
            <person name="Shapiro H."/>
            <person name="Aerts A."/>
            <person name="Otillar R.P."/>
            <person name="Terry A.Y."/>
            <person name="Boore J.L."/>
            <person name="Simakov O."/>
            <person name="Marletaz F."/>
            <person name="Cho S.-J."/>
            <person name="Edsinger-Gonzales E."/>
            <person name="Havlak P."/>
            <person name="Kuo D.-H."/>
            <person name="Larsson T."/>
            <person name="Lv J."/>
            <person name="Arendt D."/>
            <person name="Savage R."/>
            <person name="Osoegawa K."/>
            <person name="de Jong P."/>
            <person name="Lindberg D.R."/>
            <person name="Seaver E.C."/>
            <person name="Weisblat D.A."/>
            <person name="Putnam N.H."/>
            <person name="Grigoriev I.V."/>
            <person name="Rokhsar D.S."/>
        </authorList>
    </citation>
    <scope>NUCLEOTIDE SEQUENCE</scope>
    <source>
        <strain evidence="12">I ESC-2004</strain>
    </source>
</reference>
<evidence type="ECO:0000256" key="1">
    <source>
        <dbReference type="ARBA" id="ARBA00004141"/>
    </source>
</evidence>